<dbReference type="PANTHER" id="PTHR13768:SF8">
    <property type="entry name" value="ALPHA-SOLUBLE NSF ATTACHMENT PROTEIN"/>
    <property type="match status" value="1"/>
</dbReference>
<evidence type="ECO:0000256" key="7">
    <source>
        <dbReference type="RuleBase" id="RU367013"/>
    </source>
</evidence>
<comment type="function">
    <text evidence="7">Required for vesicular transport between the endoplasmic reticulum and the Golgi apparatus.</text>
</comment>
<dbReference type="STRING" id="133381.A0A2T9ZGA5"/>
<evidence type="ECO:0000256" key="4">
    <source>
        <dbReference type="ARBA" id="ARBA00022892"/>
    </source>
</evidence>
<dbReference type="GO" id="GO:0005774">
    <property type="term" value="C:vacuolar membrane"/>
    <property type="evidence" value="ECO:0007669"/>
    <property type="project" value="TreeGrafter"/>
</dbReference>
<keyword evidence="8" id="KW-0175">Coiled coil</keyword>
<accession>A0A2T9ZGA5</accession>
<keyword evidence="6 7" id="KW-0472">Membrane</keyword>
<dbReference type="AlphaFoldDB" id="A0A2T9ZGA5"/>
<dbReference type="PRINTS" id="PR00448">
    <property type="entry name" value="NSFATTACHMNT"/>
</dbReference>
<dbReference type="Gene3D" id="1.25.40.10">
    <property type="entry name" value="Tetratricopeptide repeat domain"/>
    <property type="match status" value="1"/>
</dbReference>
<evidence type="ECO:0000256" key="3">
    <source>
        <dbReference type="ARBA" id="ARBA00022448"/>
    </source>
</evidence>
<keyword evidence="4 7" id="KW-0931">ER-Golgi transport</keyword>
<keyword evidence="10" id="KW-1185">Reference proteome</keyword>
<dbReference type="GO" id="GO:0006886">
    <property type="term" value="P:intracellular protein transport"/>
    <property type="evidence" value="ECO:0007669"/>
    <property type="project" value="UniProtKB-UniRule"/>
</dbReference>
<dbReference type="GO" id="GO:0005483">
    <property type="term" value="F:soluble NSF attachment protein activity"/>
    <property type="evidence" value="ECO:0007669"/>
    <property type="project" value="UniProtKB-ARBA"/>
</dbReference>
<evidence type="ECO:0008006" key="11">
    <source>
        <dbReference type="Google" id="ProtNLM"/>
    </source>
</evidence>
<comment type="subcellular location">
    <subcellularLocation>
        <location evidence="1 7">Membrane</location>
        <topology evidence="1 7">Peripheral membrane protein</topology>
    </subcellularLocation>
</comment>
<evidence type="ECO:0000313" key="10">
    <source>
        <dbReference type="Proteomes" id="UP000245609"/>
    </source>
</evidence>
<dbReference type="GO" id="GO:0035494">
    <property type="term" value="P:SNARE complex disassembly"/>
    <property type="evidence" value="ECO:0007669"/>
    <property type="project" value="TreeGrafter"/>
</dbReference>
<evidence type="ECO:0000256" key="2">
    <source>
        <dbReference type="ARBA" id="ARBA00010050"/>
    </source>
</evidence>
<proteinExistence type="inferred from homology"/>
<evidence type="ECO:0000256" key="5">
    <source>
        <dbReference type="ARBA" id="ARBA00022927"/>
    </source>
</evidence>
<evidence type="ECO:0000256" key="8">
    <source>
        <dbReference type="SAM" id="Coils"/>
    </source>
</evidence>
<name>A0A2T9ZGA5_9FUNG</name>
<comment type="similarity">
    <text evidence="2 7">Belongs to the SNAP family.</text>
</comment>
<comment type="caution">
    <text evidence="9">The sequence shown here is derived from an EMBL/GenBank/DDBJ whole genome shotgun (WGS) entry which is preliminary data.</text>
</comment>
<dbReference type="OrthoDB" id="9984275at2759"/>
<dbReference type="EMBL" id="MBFS01000210">
    <property type="protein sequence ID" value="PVV03624.1"/>
    <property type="molecule type" value="Genomic_DNA"/>
</dbReference>
<dbReference type="FunFam" id="1.25.40.10:FF:000049">
    <property type="entry name" value="Alpha-soluble NSF attachment protein-like"/>
    <property type="match status" value="1"/>
</dbReference>
<protein>
    <recommendedName>
        <fullName evidence="11">Vesicular-fusion protein SEC17</fullName>
    </recommendedName>
</protein>
<dbReference type="CDD" id="cd15832">
    <property type="entry name" value="SNAP"/>
    <property type="match status" value="1"/>
</dbReference>
<dbReference type="Pfam" id="PF14938">
    <property type="entry name" value="SNAP"/>
    <property type="match status" value="1"/>
</dbReference>
<dbReference type="GO" id="GO:0019905">
    <property type="term" value="F:syntaxin binding"/>
    <property type="evidence" value="ECO:0007669"/>
    <property type="project" value="TreeGrafter"/>
</dbReference>
<evidence type="ECO:0000256" key="1">
    <source>
        <dbReference type="ARBA" id="ARBA00004170"/>
    </source>
</evidence>
<feature type="coiled-coil region" evidence="8">
    <location>
        <begin position="84"/>
        <end position="145"/>
    </location>
</feature>
<dbReference type="Proteomes" id="UP000245609">
    <property type="component" value="Unassembled WGS sequence"/>
</dbReference>
<organism evidence="9 10">
    <name type="scientific">Smittium megazygosporum</name>
    <dbReference type="NCBI Taxonomy" id="133381"/>
    <lineage>
        <taxon>Eukaryota</taxon>
        <taxon>Fungi</taxon>
        <taxon>Fungi incertae sedis</taxon>
        <taxon>Zoopagomycota</taxon>
        <taxon>Kickxellomycotina</taxon>
        <taxon>Harpellomycetes</taxon>
        <taxon>Harpellales</taxon>
        <taxon>Legeriomycetaceae</taxon>
        <taxon>Smittium</taxon>
    </lineage>
</organism>
<reference evidence="9 10" key="1">
    <citation type="journal article" date="2018" name="MBio">
        <title>Comparative Genomics Reveals the Core Gene Toolbox for the Fungus-Insect Symbiosis.</title>
        <authorList>
            <person name="Wang Y."/>
            <person name="Stata M."/>
            <person name="Wang W."/>
            <person name="Stajich J.E."/>
            <person name="White M.M."/>
            <person name="Moncalvo J.M."/>
        </authorList>
    </citation>
    <scope>NUCLEOTIDE SEQUENCE [LARGE SCALE GENOMIC DNA]</scope>
    <source>
        <strain evidence="9 10">SC-DP-2</strain>
    </source>
</reference>
<keyword evidence="3 7" id="KW-0813">Transport</keyword>
<keyword evidence="5 7" id="KW-0653">Protein transport</keyword>
<evidence type="ECO:0000256" key="6">
    <source>
        <dbReference type="ARBA" id="ARBA00023136"/>
    </source>
</evidence>
<sequence>MAESEARKLLAKADQKAQHKGWFGSRKFDEAAELYEGAANQFKVAKCWEDAGKAFLSAAEMYMKLEELDDASNAYISASKSFKKNNAEASIDSLKKAIQILIQRGRFHSAAGHMKSIALTYETELSDLENSMSSYEQAAEWYSAEDSNAIANGCLLKVATFAAQLKNYEKAIEIFESIASASIDNQMSKWSVKDYFFKAGLCYFAANDVIGAQKAVERYKQLDSTFSSTRECKLLSSLIDDINNEDIDGFTNHVAEFDSISQLDSWKTSLLLAAKNLISVNEDSLT</sequence>
<dbReference type="InterPro" id="IPR011990">
    <property type="entry name" value="TPR-like_helical_dom_sf"/>
</dbReference>
<dbReference type="PANTHER" id="PTHR13768">
    <property type="entry name" value="SOLUBLE NSF ATTACHMENT PROTEIN SNAP"/>
    <property type="match status" value="1"/>
</dbReference>
<evidence type="ECO:0000313" key="9">
    <source>
        <dbReference type="EMBL" id="PVV03624.1"/>
    </source>
</evidence>
<dbReference type="GO" id="GO:0031201">
    <property type="term" value="C:SNARE complex"/>
    <property type="evidence" value="ECO:0007669"/>
    <property type="project" value="TreeGrafter"/>
</dbReference>
<dbReference type="SUPFAM" id="SSF48452">
    <property type="entry name" value="TPR-like"/>
    <property type="match status" value="1"/>
</dbReference>
<dbReference type="InterPro" id="IPR000744">
    <property type="entry name" value="NSF_attach"/>
</dbReference>
<gene>
    <name evidence="9" type="ORF">BB560_001886</name>
</gene>